<dbReference type="Pfam" id="PF01584">
    <property type="entry name" value="CheW"/>
    <property type="match status" value="1"/>
</dbReference>
<dbReference type="EMBL" id="VFMN01000001">
    <property type="protein sequence ID" value="TQJ09114.1"/>
    <property type="molecule type" value="Genomic_DNA"/>
</dbReference>
<reference evidence="2 3" key="1">
    <citation type="submission" date="2019-06" db="EMBL/GenBank/DDBJ databases">
        <title>Sequencing the genomes of 1000 actinobacteria strains.</title>
        <authorList>
            <person name="Klenk H.-P."/>
        </authorList>
    </citation>
    <scope>NUCLEOTIDE SEQUENCE [LARGE SCALE GENOMIC DNA]</scope>
    <source>
        <strain evidence="2 3">DSM 18607</strain>
    </source>
</reference>
<organism evidence="2 3">
    <name type="scientific">Lapillicoccus jejuensis</name>
    <dbReference type="NCBI Taxonomy" id="402171"/>
    <lineage>
        <taxon>Bacteria</taxon>
        <taxon>Bacillati</taxon>
        <taxon>Actinomycetota</taxon>
        <taxon>Actinomycetes</taxon>
        <taxon>Micrococcales</taxon>
        <taxon>Intrasporangiaceae</taxon>
        <taxon>Lapillicoccus</taxon>
    </lineage>
</organism>
<protein>
    <submittedName>
        <fullName evidence="2">Purine-binding chemotaxis protein CheW</fullName>
    </submittedName>
</protein>
<evidence type="ECO:0000259" key="1">
    <source>
        <dbReference type="PROSITE" id="PS50851"/>
    </source>
</evidence>
<dbReference type="RefSeq" id="WP_342778051.1">
    <property type="nucleotide sequence ID" value="NZ_BAAAPR010000005.1"/>
</dbReference>
<proteinExistence type="predicted"/>
<evidence type="ECO:0000313" key="2">
    <source>
        <dbReference type="EMBL" id="TQJ09114.1"/>
    </source>
</evidence>
<comment type="caution">
    <text evidence="2">The sequence shown here is derived from an EMBL/GenBank/DDBJ whole genome shotgun (WGS) entry which is preliminary data.</text>
</comment>
<dbReference type="GO" id="GO:0006935">
    <property type="term" value="P:chemotaxis"/>
    <property type="evidence" value="ECO:0007669"/>
    <property type="project" value="InterPro"/>
</dbReference>
<dbReference type="PROSITE" id="PS50851">
    <property type="entry name" value="CHEW"/>
    <property type="match status" value="1"/>
</dbReference>
<name>A0A542E1M8_9MICO</name>
<dbReference type="GO" id="GO:0005829">
    <property type="term" value="C:cytosol"/>
    <property type="evidence" value="ECO:0007669"/>
    <property type="project" value="TreeGrafter"/>
</dbReference>
<dbReference type="Gene3D" id="2.40.50.180">
    <property type="entry name" value="CheA-289, Domain 4"/>
    <property type="match status" value="1"/>
</dbReference>
<dbReference type="SUPFAM" id="SSF50341">
    <property type="entry name" value="CheW-like"/>
    <property type="match status" value="1"/>
</dbReference>
<dbReference type="AlphaFoldDB" id="A0A542E1M8"/>
<dbReference type="Proteomes" id="UP000317893">
    <property type="component" value="Unassembled WGS sequence"/>
</dbReference>
<gene>
    <name evidence="2" type="ORF">FB458_2220</name>
</gene>
<feature type="domain" description="CheW-like" evidence="1">
    <location>
        <begin position="2"/>
        <end position="138"/>
    </location>
</feature>
<dbReference type="GO" id="GO:0007165">
    <property type="term" value="P:signal transduction"/>
    <property type="evidence" value="ECO:0007669"/>
    <property type="project" value="InterPro"/>
</dbReference>
<sequence>MMVQLATFTLGDHLYGIEVSRVQEVLRHQSRTRIPLAPNAVAGLVNLRGQVLTAIDLRSRLGLTPREDLDPMMVVVRISGETISLLVDSIGDVVTVDEETFEAPPDTLDDAGRELLRGAYKLSDRLLLALDTDRAVAA</sequence>
<dbReference type="PANTHER" id="PTHR22617:SF23">
    <property type="entry name" value="CHEMOTAXIS PROTEIN CHEW"/>
    <property type="match status" value="1"/>
</dbReference>
<accession>A0A542E1M8</accession>
<dbReference type="CDD" id="cd00732">
    <property type="entry name" value="CheW"/>
    <property type="match status" value="1"/>
</dbReference>
<dbReference type="PANTHER" id="PTHR22617">
    <property type="entry name" value="CHEMOTAXIS SENSOR HISTIDINE KINASE-RELATED"/>
    <property type="match status" value="1"/>
</dbReference>
<dbReference type="InterPro" id="IPR039315">
    <property type="entry name" value="CheW"/>
</dbReference>
<evidence type="ECO:0000313" key="3">
    <source>
        <dbReference type="Proteomes" id="UP000317893"/>
    </source>
</evidence>
<keyword evidence="3" id="KW-1185">Reference proteome</keyword>
<dbReference type="SMART" id="SM00260">
    <property type="entry name" value="CheW"/>
    <property type="match status" value="1"/>
</dbReference>
<dbReference type="InterPro" id="IPR036061">
    <property type="entry name" value="CheW-like_dom_sf"/>
</dbReference>
<dbReference type="Gene3D" id="2.30.30.40">
    <property type="entry name" value="SH3 Domains"/>
    <property type="match status" value="1"/>
</dbReference>
<dbReference type="InterPro" id="IPR002545">
    <property type="entry name" value="CheW-lke_dom"/>
</dbReference>